<dbReference type="Proteomes" id="UP000693946">
    <property type="component" value="Linkage Group LG10"/>
</dbReference>
<protein>
    <submittedName>
        <fullName evidence="1">Uncharacterized protein</fullName>
    </submittedName>
</protein>
<keyword evidence="2" id="KW-1185">Reference proteome</keyword>
<dbReference type="AlphaFoldDB" id="A0AAV6T0E8"/>
<evidence type="ECO:0000313" key="2">
    <source>
        <dbReference type="Proteomes" id="UP000693946"/>
    </source>
</evidence>
<organism evidence="1 2">
    <name type="scientific">Solea senegalensis</name>
    <name type="common">Senegalese sole</name>
    <dbReference type="NCBI Taxonomy" id="28829"/>
    <lineage>
        <taxon>Eukaryota</taxon>
        <taxon>Metazoa</taxon>
        <taxon>Chordata</taxon>
        <taxon>Craniata</taxon>
        <taxon>Vertebrata</taxon>
        <taxon>Euteleostomi</taxon>
        <taxon>Actinopterygii</taxon>
        <taxon>Neopterygii</taxon>
        <taxon>Teleostei</taxon>
        <taxon>Neoteleostei</taxon>
        <taxon>Acanthomorphata</taxon>
        <taxon>Carangaria</taxon>
        <taxon>Pleuronectiformes</taxon>
        <taxon>Pleuronectoidei</taxon>
        <taxon>Soleidae</taxon>
        <taxon>Solea</taxon>
    </lineage>
</organism>
<gene>
    <name evidence="1" type="ORF">JOB18_030400</name>
</gene>
<dbReference type="EMBL" id="JAGKHQ010000002">
    <property type="protein sequence ID" value="KAG7522785.1"/>
    <property type="molecule type" value="Genomic_DNA"/>
</dbReference>
<reference evidence="1 2" key="1">
    <citation type="journal article" date="2021" name="Sci. Rep.">
        <title>Chromosome anchoring in Senegalese sole (Solea senegalensis) reveals sex-associated markers and genome rearrangements in flatfish.</title>
        <authorList>
            <person name="Guerrero-Cozar I."/>
            <person name="Gomez-Garrido J."/>
            <person name="Berbel C."/>
            <person name="Martinez-Blanch J.F."/>
            <person name="Alioto T."/>
            <person name="Claros M.G."/>
            <person name="Gagnaire P.A."/>
            <person name="Manchado M."/>
        </authorList>
    </citation>
    <scope>NUCLEOTIDE SEQUENCE [LARGE SCALE GENOMIC DNA]</scope>
    <source>
        <strain evidence="1">Sse05_10M</strain>
    </source>
</reference>
<evidence type="ECO:0000313" key="1">
    <source>
        <dbReference type="EMBL" id="KAG7522785.1"/>
    </source>
</evidence>
<sequence length="63" mass="7179">MKTLGRENRLERESVPLFPVQHSDSFEPGNADIAENINSLLKQSSPRADVPYQGYNIMRCGDW</sequence>
<comment type="caution">
    <text evidence="1">The sequence shown here is derived from an EMBL/GenBank/DDBJ whole genome shotgun (WGS) entry which is preliminary data.</text>
</comment>
<accession>A0AAV6T0E8</accession>
<name>A0AAV6T0E8_SOLSE</name>
<proteinExistence type="predicted"/>